<accession>A0A2M8KDL2</accession>
<dbReference type="Pfam" id="PF07920">
    <property type="entry name" value="DUF1684"/>
    <property type="match status" value="1"/>
</dbReference>
<dbReference type="AlphaFoldDB" id="A0A2M8KDL2"/>
<dbReference type="PANTHER" id="PTHR41913:SF1">
    <property type="entry name" value="DUF1684 DOMAIN-CONTAINING PROTEIN"/>
    <property type="match status" value="1"/>
</dbReference>
<name>A0A2M8KDL2_9BACT</name>
<comment type="caution">
    <text evidence="1">The sequence shown here is derived from an EMBL/GenBank/DDBJ whole genome shotgun (WGS) entry which is preliminary data.</text>
</comment>
<evidence type="ECO:0008006" key="3">
    <source>
        <dbReference type="Google" id="ProtNLM"/>
    </source>
</evidence>
<dbReference type="EMBL" id="PFDW01000064">
    <property type="protein sequence ID" value="PJE58009.1"/>
    <property type="molecule type" value="Genomic_DNA"/>
</dbReference>
<gene>
    <name evidence="1" type="ORF">COU81_03035</name>
</gene>
<dbReference type="InterPro" id="IPR012467">
    <property type="entry name" value="DUF1684"/>
</dbReference>
<dbReference type="PANTHER" id="PTHR41913">
    <property type="entry name" value="DUF1684 DOMAIN-CONTAINING PROTEIN"/>
    <property type="match status" value="1"/>
</dbReference>
<protein>
    <recommendedName>
        <fullName evidence="3">DUF1684 domain-containing protein</fullName>
    </recommendedName>
</protein>
<organism evidence="1 2">
    <name type="scientific">Candidatus Portnoybacteria bacterium CG10_big_fil_rev_8_21_14_0_10_36_7</name>
    <dbReference type="NCBI Taxonomy" id="1974812"/>
    <lineage>
        <taxon>Bacteria</taxon>
        <taxon>Candidatus Portnoyibacteriota</taxon>
    </lineage>
</organism>
<reference evidence="2" key="1">
    <citation type="submission" date="2017-09" db="EMBL/GenBank/DDBJ databases">
        <title>Depth-based differentiation of microbial function through sediment-hosted aquifers and enrichment of novel symbionts in the deep terrestrial subsurface.</title>
        <authorList>
            <person name="Probst A.J."/>
            <person name="Ladd B."/>
            <person name="Jarett J.K."/>
            <person name="Geller-Mcgrath D.E."/>
            <person name="Sieber C.M.K."/>
            <person name="Emerson J.B."/>
            <person name="Anantharaman K."/>
            <person name="Thomas B.C."/>
            <person name="Malmstrom R."/>
            <person name="Stieglmeier M."/>
            <person name="Klingl A."/>
            <person name="Woyke T."/>
            <person name="Ryan C.M."/>
            <person name="Banfield J.F."/>
        </authorList>
    </citation>
    <scope>NUCLEOTIDE SEQUENCE [LARGE SCALE GENOMIC DNA]</scope>
</reference>
<sequence length="172" mass="19725">MEQTLEEFRKDKDEAFKDAAWSPLTDEQKVNFRGLSYFSESPKLVFQSMEIDPEGAGQPVEIPTSAGDTEQYLRAGIIKFSLEGKDYQLHLYHDLDGSEYFLPIKDATSGKETYVEGRYVDVEVENGQIKRLDFNYAYNPYCAYNHNWRCPIAPEENMLPIAIEAGEKNFNG</sequence>
<dbReference type="Proteomes" id="UP000231450">
    <property type="component" value="Unassembled WGS sequence"/>
</dbReference>
<proteinExistence type="predicted"/>
<evidence type="ECO:0000313" key="1">
    <source>
        <dbReference type="EMBL" id="PJE58009.1"/>
    </source>
</evidence>
<evidence type="ECO:0000313" key="2">
    <source>
        <dbReference type="Proteomes" id="UP000231450"/>
    </source>
</evidence>